<keyword evidence="2" id="KW-0223">Dioxygenase</keyword>
<dbReference type="Proteomes" id="UP000092713">
    <property type="component" value="Unassembled WGS sequence"/>
</dbReference>
<reference evidence="2 3" key="1">
    <citation type="submission" date="2016-04" db="EMBL/GenBank/DDBJ databases">
        <title>Draft genome sequence of Janthinobacterium psychrotolerans sp. nov., isolated from freshwater sediments in Denmark.</title>
        <authorList>
            <person name="Gong X."/>
            <person name="Skrivergaard S."/>
            <person name="Korsgaard B.S."/>
            <person name="Schreiber L."/>
            <person name="Marshall I.P."/>
            <person name="Finster K."/>
            <person name="Schramm A."/>
        </authorList>
    </citation>
    <scope>NUCLEOTIDE SEQUENCE [LARGE SCALE GENOMIC DNA]</scope>
    <source>
        <strain evidence="2 3">S3-2</strain>
    </source>
</reference>
<dbReference type="InterPro" id="IPR004360">
    <property type="entry name" value="Glyas_Fos-R_dOase_dom"/>
</dbReference>
<dbReference type="PROSITE" id="PS51819">
    <property type="entry name" value="VOC"/>
    <property type="match status" value="1"/>
</dbReference>
<dbReference type="CDD" id="cd07262">
    <property type="entry name" value="VOC_like"/>
    <property type="match status" value="1"/>
</dbReference>
<keyword evidence="2" id="KW-0560">Oxidoreductase</keyword>
<dbReference type="GO" id="GO:0051213">
    <property type="term" value="F:dioxygenase activity"/>
    <property type="evidence" value="ECO:0007669"/>
    <property type="project" value="UniProtKB-KW"/>
</dbReference>
<evidence type="ECO:0000313" key="3">
    <source>
        <dbReference type="Proteomes" id="UP000092713"/>
    </source>
</evidence>
<comment type="caution">
    <text evidence="2">The sequence shown here is derived from an EMBL/GenBank/DDBJ whole genome shotgun (WGS) entry which is preliminary data.</text>
</comment>
<protein>
    <submittedName>
        <fullName evidence="2">Catechol 2,3-dioxygenase</fullName>
    </submittedName>
</protein>
<feature type="domain" description="VOC" evidence="1">
    <location>
        <begin position="1"/>
        <end position="127"/>
    </location>
</feature>
<dbReference type="PANTHER" id="PTHR35006:SF2">
    <property type="entry name" value="GLYOXALASE FAMILY PROTEIN (AFU_ORTHOLOGUE AFUA_5G14830)"/>
    <property type="match status" value="1"/>
</dbReference>
<gene>
    <name evidence="2" type="ORF">ASR47_1009129</name>
</gene>
<dbReference type="STRING" id="1747903.ASR47_1009129"/>
<dbReference type="EMBL" id="LOCQ01000054">
    <property type="protein sequence ID" value="OBV39314.1"/>
    <property type="molecule type" value="Genomic_DNA"/>
</dbReference>
<name>A0A1A7C2S3_9BURK</name>
<sequence>MLDHVSLTVVDLERAERFYDAIFAALDVPKVGSDHADAWIGYGERSDADYPGRSYFSVRLGPAPDDAPRRHYCFKAPSRAAVQAFWRAGLAHGGLDLGEPGLRDYHANYYAAFLFDPDGNRIEAVCHRAGAG</sequence>
<dbReference type="AlphaFoldDB" id="A0A1A7C2S3"/>
<keyword evidence="3" id="KW-1185">Reference proteome</keyword>
<evidence type="ECO:0000313" key="2">
    <source>
        <dbReference type="EMBL" id="OBV39314.1"/>
    </source>
</evidence>
<dbReference type="SUPFAM" id="SSF54593">
    <property type="entry name" value="Glyoxalase/Bleomycin resistance protein/Dihydroxybiphenyl dioxygenase"/>
    <property type="match status" value="1"/>
</dbReference>
<proteinExistence type="predicted"/>
<organism evidence="2 3">
    <name type="scientific">Janthinobacterium psychrotolerans</name>
    <dbReference type="NCBI Taxonomy" id="1747903"/>
    <lineage>
        <taxon>Bacteria</taxon>
        <taxon>Pseudomonadati</taxon>
        <taxon>Pseudomonadota</taxon>
        <taxon>Betaproteobacteria</taxon>
        <taxon>Burkholderiales</taxon>
        <taxon>Oxalobacteraceae</taxon>
        <taxon>Janthinobacterium</taxon>
    </lineage>
</organism>
<accession>A0A1A7C2S3</accession>
<dbReference type="RefSeq" id="WP_065308076.1">
    <property type="nucleotide sequence ID" value="NZ_LOCQ01000054.1"/>
</dbReference>
<dbReference type="Gene3D" id="3.10.180.10">
    <property type="entry name" value="2,3-Dihydroxybiphenyl 1,2-Dioxygenase, domain 1"/>
    <property type="match status" value="1"/>
</dbReference>
<dbReference type="InterPro" id="IPR029068">
    <property type="entry name" value="Glyas_Bleomycin-R_OHBP_Dase"/>
</dbReference>
<dbReference type="InterPro" id="IPR037523">
    <property type="entry name" value="VOC_core"/>
</dbReference>
<dbReference type="OrthoDB" id="9800438at2"/>
<dbReference type="PATRIC" id="fig|1747903.4.peg.2897"/>
<evidence type="ECO:0000259" key="1">
    <source>
        <dbReference type="PROSITE" id="PS51819"/>
    </source>
</evidence>
<dbReference type="Pfam" id="PF00903">
    <property type="entry name" value="Glyoxalase"/>
    <property type="match status" value="1"/>
</dbReference>
<dbReference type="PANTHER" id="PTHR35006">
    <property type="entry name" value="GLYOXALASE FAMILY PROTEIN (AFU_ORTHOLOGUE AFUA_5G14830)"/>
    <property type="match status" value="1"/>
</dbReference>